<evidence type="ECO:0000313" key="11">
    <source>
        <dbReference type="Proteomes" id="UP000281498"/>
    </source>
</evidence>
<dbReference type="GO" id="GO:0015188">
    <property type="term" value="F:L-isoleucine transmembrane transporter activity"/>
    <property type="evidence" value="ECO:0007669"/>
    <property type="project" value="TreeGrafter"/>
</dbReference>
<dbReference type="NCBIfam" id="TIGR00796">
    <property type="entry name" value="livcs"/>
    <property type="match status" value="1"/>
</dbReference>
<feature type="transmembrane region" description="Helical" evidence="9">
    <location>
        <begin position="197"/>
        <end position="214"/>
    </location>
</feature>
<feature type="transmembrane region" description="Helical" evidence="9">
    <location>
        <begin position="344"/>
        <end position="365"/>
    </location>
</feature>
<feature type="transmembrane region" description="Helical" evidence="9">
    <location>
        <begin position="283"/>
        <end position="307"/>
    </location>
</feature>
<evidence type="ECO:0000256" key="3">
    <source>
        <dbReference type="ARBA" id="ARBA00022448"/>
    </source>
</evidence>
<keyword evidence="11" id="KW-1185">Reference proteome</keyword>
<dbReference type="GO" id="GO:0015818">
    <property type="term" value="P:isoleucine transport"/>
    <property type="evidence" value="ECO:0007669"/>
    <property type="project" value="TreeGrafter"/>
</dbReference>
<dbReference type="GO" id="GO:0005304">
    <property type="term" value="F:L-valine transmembrane transporter activity"/>
    <property type="evidence" value="ECO:0007669"/>
    <property type="project" value="TreeGrafter"/>
</dbReference>
<protein>
    <recommendedName>
        <fullName evidence="9">Branched-chain amino acid transport system carrier protein</fullName>
    </recommendedName>
</protein>
<reference evidence="10 11" key="1">
    <citation type="submission" date="2017-10" db="EMBL/GenBank/DDBJ databases">
        <title>Bacillus sp. nov., a halophilic bacterium isolated from a Keqin Lake.</title>
        <authorList>
            <person name="Wang H."/>
        </authorList>
    </citation>
    <scope>NUCLEOTIDE SEQUENCE [LARGE SCALE GENOMIC DNA]</scope>
    <source>
        <strain evidence="10 11">KCTC 13187</strain>
    </source>
</reference>
<dbReference type="PANTHER" id="PTHR30588:SF0">
    <property type="entry name" value="BRANCHED-CHAIN AMINO ACID PERMEASE BRNQ"/>
    <property type="match status" value="1"/>
</dbReference>
<keyword evidence="3 9" id="KW-0813">Transport</keyword>
<feature type="transmembrane region" description="Helical" evidence="9">
    <location>
        <begin position="154"/>
        <end position="177"/>
    </location>
</feature>
<dbReference type="Pfam" id="PF05525">
    <property type="entry name" value="Branch_AA_trans"/>
    <property type="match status" value="1"/>
</dbReference>
<dbReference type="InterPro" id="IPR004685">
    <property type="entry name" value="Brnchd-chn_aa_trnsp_Livcs"/>
</dbReference>
<keyword evidence="4" id="KW-1003">Cell membrane</keyword>
<keyword evidence="8 9" id="KW-0472">Membrane</keyword>
<sequence>MIKTQPYTYKDTMIIGLMMFALFLGAGNLIFPPLLGQEAGTSVWSAVAGFLVTGVGLPILAIIAIAKSGGDLQQISGRVGKIFGLIFPFIVYLAIGPLFGIPRTGSVAFEIGILPYLDEGMTTFPLFIFTITFLGISYWLSLNPSKLVPRIGKVLTPILVITLLTLTVAGIVSPIGFALDPINEYMNVAFFTGFQEGYFTMDAIGALVFGTIVITRMKERGLSDRKRLIHHSVQVALIAGVGLVFVYISLAYLGSTSVSILGYQENGGLALTSISRSLLGSTGLVLLSLIITIACLTTAVGLISAFGEYISKTIPSIPYVVSTGCVALFSLIMANMGLTQLIQFSLPILIIIYPIAIVLIILTLLDTFFHGRKEVYAGAVFGTAIISISDGLIAGGVMTEDKINFLSFFPFTEQGLAWILPAILGAAIGFIYSGIFQPAPSKKIN</sequence>
<comment type="subcellular location">
    <subcellularLocation>
        <location evidence="1 9">Cell membrane</location>
        <topology evidence="1 9">Multi-pass membrane protein</topology>
    </subcellularLocation>
</comment>
<dbReference type="EMBL" id="PDOE01000005">
    <property type="protein sequence ID" value="RKL66737.1"/>
    <property type="molecule type" value="Genomic_DNA"/>
</dbReference>
<dbReference type="GO" id="GO:0015190">
    <property type="term" value="F:L-leucine transmembrane transporter activity"/>
    <property type="evidence" value="ECO:0007669"/>
    <property type="project" value="TreeGrafter"/>
</dbReference>
<dbReference type="Proteomes" id="UP000281498">
    <property type="component" value="Unassembled WGS sequence"/>
</dbReference>
<dbReference type="GO" id="GO:0005886">
    <property type="term" value="C:plasma membrane"/>
    <property type="evidence" value="ECO:0007669"/>
    <property type="project" value="UniProtKB-SubCell"/>
</dbReference>
<evidence type="ECO:0000256" key="7">
    <source>
        <dbReference type="ARBA" id="ARBA00022989"/>
    </source>
</evidence>
<evidence type="ECO:0000256" key="8">
    <source>
        <dbReference type="ARBA" id="ARBA00023136"/>
    </source>
</evidence>
<accession>A0A3A9K1Y9</accession>
<evidence type="ECO:0000256" key="9">
    <source>
        <dbReference type="RuleBase" id="RU362122"/>
    </source>
</evidence>
<feature type="transmembrane region" description="Helical" evidence="9">
    <location>
        <begin position="78"/>
        <end position="101"/>
    </location>
</feature>
<evidence type="ECO:0000256" key="4">
    <source>
        <dbReference type="ARBA" id="ARBA00022475"/>
    </source>
</evidence>
<dbReference type="PANTHER" id="PTHR30588">
    <property type="entry name" value="BRANCHED-CHAIN AMINO ACID TRANSPORT SYSTEM 2 CARRIER PROTEIN"/>
    <property type="match status" value="1"/>
</dbReference>
<feature type="transmembrane region" description="Helical" evidence="9">
    <location>
        <begin position="377"/>
        <end position="398"/>
    </location>
</feature>
<proteinExistence type="inferred from homology"/>
<comment type="function">
    <text evidence="9">Component of the transport system for branched-chain amino acids.</text>
</comment>
<feature type="transmembrane region" description="Helical" evidence="9">
    <location>
        <begin position="235"/>
        <end position="263"/>
    </location>
</feature>
<name>A0A3A9K1Y9_9BACI</name>
<comment type="caution">
    <text evidence="10">The sequence shown here is derived from an EMBL/GenBank/DDBJ whole genome shotgun (WGS) entry which is preliminary data.</text>
</comment>
<dbReference type="OrthoDB" id="9783920at2"/>
<keyword evidence="5 9" id="KW-0812">Transmembrane</keyword>
<dbReference type="AlphaFoldDB" id="A0A3A9K1Y9"/>
<feature type="transmembrane region" description="Helical" evidence="9">
    <location>
        <begin position="121"/>
        <end position="142"/>
    </location>
</feature>
<keyword evidence="7 9" id="KW-1133">Transmembrane helix</keyword>
<evidence type="ECO:0000256" key="2">
    <source>
        <dbReference type="ARBA" id="ARBA00008540"/>
    </source>
</evidence>
<feature type="transmembrane region" description="Helical" evidence="9">
    <location>
        <begin position="319"/>
        <end position="338"/>
    </location>
</feature>
<dbReference type="RefSeq" id="WP_110934843.1">
    <property type="nucleotide sequence ID" value="NZ_KZ614146.1"/>
</dbReference>
<gene>
    <name evidence="10" type="primary">brnQ</name>
    <name evidence="10" type="ORF">CR203_12920</name>
</gene>
<feature type="transmembrane region" description="Helical" evidence="9">
    <location>
        <begin position="12"/>
        <end position="31"/>
    </location>
</feature>
<organism evidence="10 11">
    <name type="scientific">Salipaludibacillus neizhouensis</name>
    <dbReference type="NCBI Taxonomy" id="885475"/>
    <lineage>
        <taxon>Bacteria</taxon>
        <taxon>Bacillati</taxon>
        <taxon>Bacillota</taxon>
        <taxon>Bacilli</taxon>
        <taxon>Bacillales</taxon>
        <taxon>Bacillaceae</taxon>
    </lineage>
</organism>
<feature type="transmembrane region" description="Helical" evidence="9">
    <location>
        <begin position="43"/>
        <end position="66"/>
    </location>
</feature>
<evidence type="ECO:0000256" key="5">
    <source>
        <dbReference type="ARBA" id="ARBA00022692"/>
    </source>
</evidence>
<keyword evidence="6 9" id="KW-0029">Amino-acid transport</keyword>
<evidence type="ECO:0000313" key="10">
    <source>
        <dbReference type="EMBL" id="RKL66737.1"/>
    </source>
</evidence>
<evidence type="ECO:0000256" key="6">
    <source>
        <dbReference type="ARBA" id="ARBA00022970"/>
    </source>
</evidence>
<dbReference type="GO" id="GO:0015820">
    <property type="term" value="P:L-leucine transport"/>
    <property type="evidence" value="ECO:0007669"/>
    <property type="project" value="TreeGrafter"/>
</dbReference>
<feature type="transmembrane region" description="Helical" evidence="9">
    <location>
        <begin position="418"/>
        <end position="436"/>
    </location>
</feature>
<comment type="similarity">
    <text evidence="2 9">Belongs to the branched chain amino acid transporter family.</text>
</comment>
<evidence type="ECO:0000256" key="1">
    <source>
        <dbReference type="ARBA" id="ARBA00004651"/>
    </source>
</evidence>